<protein>
    <recommendedName>
        <fullName evidence="6">Hydroxyneurosporene synthase</fullName>
    </recommendedName>
</protein>
<gene>
    <name evidence="4" type="ORF">BS47DRAFT_1379551</name>
</gene>
<name>A0A9P6B834_9AGAM</name>
<dbReference type="Proteomes" id="UP000886523">
    <property type="component" value="Unassembled WGS sequence"/>
</dbReference>
<feature type="domain" description="Diels-Alderase N-terminal" evidence="2">
    <location>
        <begin position="58"/>
        <end position="145"/>
    </location>
</feature>
<evidence type="ECO:0008006" key="6">
    <source>
        <dbReference type="Google" id="ProtNLM"/>
    </source>
</evidence>
<accession>A0A9P6B834</accession>
<evidence type="ECO:0000259" key="3">
    <source>
        <dbReference type="Pfam" id="PF25581"/>
    </source>
</evidence>
<dbReference type="SUPFAM" id="SSF159245">
    <property type="entry name" value="AttH-like"/>
    <property type="match status" value="1"/>
</dbReference>
<keyword evidence="5" id="KW-1185">Reference proteome</keyword>
<dbReference type="InterPro" id="IPR056402">
    <property type="entry name" value="DA_N"/>
</dbReference>
<dbReference type="EMBL" id="MU128920">
    <property type="protein sequence ID" value="KAF9518997.1"/>
    <property type="molecule type" value="Genomic_DNA"/>
</dbReference>
<organism evidence="4 5">
    <name type="scientific">Hydnum rufescens UP504</name>
    <dbReference type="NCBI Taxonomy" id="1448309"/>
    <lineage>
        <taxon>Eukaryota</taxon>
        <taxon>Fungi</taxon>
        <taxon>Dikarya</taxon>
        <taxon>Basidiomycota</taxon>
        <taxon>Agaricomycotina</taxon>
        <taxon>Agaricomycetes</taxon>
        <taxon>Cantharellales</taxon>
        <taxon>Hydnaceae</taxon>
        <taxon>Hydnum</taxon>
    </lineage>
</organism>
<feature type="signal peptide" evidence="1">
    <location>
        <begin position="1"/>
        <end position="21"/>
    </location>
</feature>
<evidence type="ECO:0000313" key="4">
    <source>
        <dbReference type="EMBL" id="KAF9518997.1"/>
    </source>
</evidence>
<feature type="chain" id="PRO_5040500174" description="Hydroxyneurosporene synthase" evidence="1">
    <location>
        <begin position="22"/>
        <end position="312"/>
    </location>
</feature>
<comment type="caution">
    <text evidence="4">The sequence shown here is derived from an EMBL/GenBank/DDBJ whole genome shotgun (WGS) entry which is preliminary data.</text>
</comment>
<evidence type="ECO:0000256" key="1">
    <source>
        <dbReference type="SAM" id="SignalP"/>
    </source>
</evidence>
<evidence type="ECO:0000313" key="5">
    <source>
        <dbReference type="Proteomes" id="UP000886523"/>
    </source>
</evidence>
<dbReference type="Pfam" id="PF24137">
    <property type="entry name" value="DA_N"/>
    <property type="match status" value="1"/>
</dbReference>
<evidence type="ECO:0000259" key="2">
    <source>
        <dbReference type="Pfam" id="PF24137"/>
    </source>
</evidence>
<sequence>MGPQTYGAALLSLQLAACALGSTGSTHATYTIPSTAQLGASSMQTRSSQGPLDGPKLDFVNGTSFDFWYFDVTSYDNKASIVLAFYAASNYALGISPNPPSRNETINMVTIYGSFPNGTLFATQIEAGEAKVRTERDGSSGNWTGEIRMKSRSPAHYLGAPASTRDVSEELQPNIGWANAVPDAHTFVEANIQGSPLVFTGSGYHDKNWGNRPLNTVAKWWIWGHASVGPFSLVFWHIISNEGSVVDNLYLTRDRKVIALGASTLESGPGDSFTLSIDSGDNGRFRFVEEPSVPILNTTGLTRWVGTMKGAE</sequence>
<proteinExistence type="predicted"/>
<dbReference type="AlphaFoldDB" id="A0A9P6B834"/>
<dbReference type="InterPro" id="IPR057722">
    <property type="entry name" value="AsqO/PenF-like_C"/>
</dbReference>
<dbReference type="Pfam" id="PF25581">
    <property type="entry name" value="AsqO_C"/>
    <property type="match status" value="1"/>
</dbReference>
<dbReference type="OrthoDB" id="5344254at2759"/>
<keyword evidence="1" id="KW-0732">Signal</keyword>
<reference evidence="4" key="1">
    <citation type="journal article" date="2020" name="Nat. Commun.">
        <title>Large-scale genome sequencing of mycorrhizal fungi provides insights into the early evolution of symbiotic traits.</title>
        <authorList>
            <person name="Miyauchi S."/>
            <person name="Kiss E."/>
            <person name="Kuo A."/>
            <person name="Drula E."/>
            <person name="Kohler A."/>
            <person name="Sanchez-Garcia M."/>
            <person name="Morin E."/>
            <person name="Andreopoulos B."/>
            <person name="Barry K.W."/>
            <person name="Bonito G."/>
            <person name="Buee M."/>
            <person name="Carver A."/>
            <person name="Chen C."/>
            <person name="Cichocki N."/>
            <person name="Clum A."/>
            <person name="Culley D."/>
            <person name="Crous P.W."/>
            <person name="Fauchery L."/>
            <person name="Girlanda M."/>
            <person name="Hayes R.D."/>
            <person name="Keri Z."/>
            <person name="LaButti K."/>
            <person name="Lipzen A."/>
            <person name="Lombard V."/>
            <person name="Magnuson J."/>
            <person name="Maillard F."/>
            <person name="Murat C."/>
            <person name="Nolan M."/>
            <person name="Ohm R.A."/>
            <person name="Pangilinan J."/>
            <person name="Pereira M.F."/>
            <person name="Perotto S."/>
            <person name="Peter M."/>
            <person name="Pfister S."/>
            <person name="Riley R."/>
            <person name="Sitrit Y."/>
            <person name="Stielow J.B."/>
            <person name="Szollosi G."/>
            <person name="Zifcakova L."/>
            <person name="Stursova M."/>
            <person name="Spatafora J.W."/>
            <person name="Tedersoo L."/>
            <person name="Vaario L.M."/>
            <person name="Yamada A."/>
            <person name="Yan M."/>
            <person name="Wang P."/>
            <person name="Xu J."/>
            <person name="Bruns T."/>
            <person name="Baldrian P."/>
            <person name="Vilgalys R."/>
            <person name="Dunand C."/>
            <person name="Henrissat B."/>
            <person name="Grigoriev I.V."/>
            <person name="Hibbett D."/>
            <person name="Nagy L.G."/>
            <person name="Martin F.M."/>
        </authorList>
    </citation>
    <scope>NUCLEOTIDE SEQUENCE</scope>
    <source>
        <strain evidence="4">UP504</strain>
    </source>
</reference>
<feature type="domain" description="AsqO/PenF-like C-terminal" evidence="3">
    <location>
        <begin position="218"/>
        <end position="260"/>
    </location>
</feature>